<dbReference type="STRING" id="1777138.AWB77_02480"/>
<proteinExistence type="predicted"/>
<protein>
    <submittedName>
        <fullName evidence="1">Uncharacterized protein</fullName>
    </submittedName>
</protein>
<reference evidence="1" key="1">
    <citation type="submission" date="2016-01" db="EMBL/GenBank/DDBJ databases">
        <authorList>
            <person name="Peeters C."/>
        </authorList>
    </citation>
    <scope>NUCLEOTIDE SEQUENCE</scope>
    <source>
        <strain evidence="1">LMG 29320</strain>
    </source>
</reference>
<dbReference type="OrthoDB" id="9130172at2"/>
<evidence type="ECO:0000313" key="2">
    <source>
        <dbReference type="Proteomes" id="UP000054903"/>
    </source>
</evidence>
<name>A0A158B5Q5_9BURK</name>
<organism evidence="1 2">
    <name type="scientific">Caballeronia fortuita</name>
    <dbReference type="NCBI Taxonomy" id="1777138"/>
    <lineage>
        <taxon>Bacteria</taxon>
        <taxon>Pseudomonadati</taxon>
        <taxon>Pseudomonadota</taxon>
        <taxon>Betaproteobacteria</taxon>
        <taxon>Burkholderiales</taxon>
        <taxon>Burkholderiaceae</taxon>
        <taxon>Caballeronia</taxon>
    </lineage>
</organism>
<dbReference type="Proteomes" id="UP000054903">
    <property type="component" value="Unassembled WGS sequence"/>
</dbReference>
<evidence type="ECO:0000313" key="1">
    <source>
        <dbReference type="EMBL" id="SAK65418.1"/>
    </source>
</evidence>
<gene>
    <name evidence="1" type="ORF">AWB77_02480</name>
</gene>
<dbReference type="AlphaFoldDB" id="A0A158B5Q5"/>
<accession>A0A158B5Q5</accession>
<comment type="caution">
    <text evidence="1">The sequence shown here is derived from an EMBL/GenBank/DDBJ whole genome shotgun (WGS) entry which is preliminary data.</text>
</comment>
<dbReference type="EMBL" id="FCNX02000005">
    <property type="protein sequence ID" value="SAK65418.1"/>
    <property type="molecule type" value="Genomic_DNA"/>
</dbReference>
<keyword evidence="2" id="KW-1185">Reference proteome</keyword>
<sequence length="190" mass="21354">MSIKLNELLDWRDQLRDQSGEEARMLNALITRRETEMRTRIADLIASVSQRENWKLQRCAAIARRVEQASVYYLEAVQDFPQGRDDGQQPADTPAVLAEFFVDNRHAPEGRRAPQLPAVVAFAAPDLPVHIAQLHGAMRTLESRVASTPGITCGLQGIRIMRMVALMSKARSAQIAKMRKSGTQAFYRHS</sequence>